<feature type="transmembrane region" description="Helical" evidence="6">
    <location>
        <begin position="149"/>
        <end position="172"/>
    </location>
</feature>
<keyword evidence="2 6" id="KW-0812">Transmembrane</keyword>
<feature type="transmembrane region" description="Helical" evidence="6">
    <location>
        <begin position="316"/>
        <end position="337"/>
    </location>
</feature>
<feature type="transmembrane region" description="Helical" evidence="6">
    <location>
        <begin position="376"/>
        <end position="401"/>
    </location>
</feature>
<keyword evidence="5" id="KW-0046">Antibiotic resistance</keyword>
<dbReference type="Pfam" id="PF07690">
    <property type="entry name" value="MFS_1"/>
    <property type="match status" value="1"/>
</dbReference>
<feature type="transmembrane region" description="Helical" evidence="6">
    <location>
        <begin position="349"/>
        <end position="370"/>
    </location>
</feature>
<comment type="subcellular location">
    <subcellularLocation>
        <location evidence="1">Cell membrane</location>
        <topology evidence="1">Multi-pass membrane protein</topology>
    </subcellularLocation>
</comment>
<dbReference type="CDD" id="cd17321">
    <property type="entry name" value="MFS_MMR_MDR_like"/>
    <property type="match status" value="1"/>
</dbReference>
<feature type="transmembrane region" description="Helical" evidence="6">
    <location>
        <begin position="214"/>
        <end position="235"/>
    </location>
</feature>
<organism evidence="8 9">
    <name type="scientific">Streptodolium elevatio</name>
    <dbReference type="NCBI Taxonomy" id="3157996"/>
    <lineage>
        <taxon>Bacteria</taxon>
        <taxon>Bacillati</taxon>
        <taxon>Actinomycetota</taxon>
        <taxon>Actinomycetes</taxon>
        <taxon>Kitasatosporales</taxon>
        <taxon>Streptomycetaceae</taxon>
        <taxon>Streptodolium</taxon>
    </lineage>
</organism>
<dbReference type="Proteomes" id="UP001551482">
    <property type="component" value="Unassembled WGS sequence"/>
</dbReference>
<keyword evidence="4 6" id="KW-0472">Membrane</keyword>
<sequence>MTETTLPRPLRAPEAPPSPARPGLLLAAVLTGQFMALLDVSVVNVAAPTLRDDLDASGSALQFIVAGYTIVYAALIVTGSRLGGMFGYRRLFVSGLAVFTAASLACGLAPGTGSLIAARAVQGAGAALMVPQVLSVIQRQFQGPARAKALGLYAAVIAGGAVAGQILGGVLVTADVFGLSWRPVFLVNVPVGLALLAVVPRLMPPDRAETARRLDLRGLLVVSPAIVLLVVPLVLGHEEDWPLWGWVCMAAGVALFAAFGLVERGVERRGGAPLVSGRLLRTPGVAGAAVTMTLVMASYAGFLFTSALYLQGGLSFSALHAGGVFVPPALGFAVVSLNWQRLPVRFHPHLPAIALVPVAASYLGLAWAQHEGANQAVLMGVLACVGASLGAAFSPVMALGLRRVAPVDAPDASGLLATVTQFGQVLGVAVFGTVYLERIGAGAAEAAWTTGLGLSGVALAAALSALTLRRG</sequence>
<evidence type="ECO:0000256" key="4">
    <source>
        <dbReference type="ARBA" id="ARBA00023136"/>
    </source>
</evidence>
<proteinExistence type="predicted"/>
<dbReference type="PANTHER" id="PTHR42718">
    <property type="entry name" value="MAJOR FACILITATOR SUPERFAMILY MULTIDRUG TRANSPORTER MFSC"/>
    <property type="match status" value="1"/>
</dbReference>
<feature type="transmembrane region" description="Helical" evidence="6">
    <location>
        <begin position="116"/>
        <end position="137"/>
    </location>
</feature>
<dbReference type="Gene3D" id="1.20.1720.10">
    <property type="entry name" value="Multidrug resistance protein D"/>
    <property type="match status" value="1"/>
</dbReference>
<keyword evidence="9" id="KW-1185">Reference proteome</keyword>
<dbReference type="PANTHER" id="PTHR42718:SF39">
    <property type="entry name" value="ACTINORHODIN TRANSPORTER-RELATED"/>
    <property type="match status" value="1"/>
</dbReference>
<feature type="transmembrane region" description="Helical" evidence="6">
    <location>
        <begin position="283"/>
        <end position="310"/>
    </location>
</feature>
<feature type="domain" description="Major facilitator superfamily (MFS) profile" evidence="7">
    <location>
        <begin position="25"/>
        <end position="471"/>
    </location>
</feature>
<reference evidence="8 9" key="1">
    <citation type="submission" date="2024-06" db="EMBL/GenBank/DDBJ databases">
        <title>The Natural Products Discovery Center: Release of the First 8490 Sequenced Strains for Exploring Actinobacteria Biosynthetic Diversity.</title>
        <authorList>
            <person name="Kalkreuter E."/>
            <person name="Kautsar S.A."/>
            <person name="Yang D."/>
            <person name="Bader C.D."/>
            <person name="Teijaro C.N."/>
            <person name="Fluegel L."/>
            <person name="Davis C.M."/>
            <person name="Simpson J.R."/>
            <person name="Lauterbach L."/>
            <person name="Steele A.D."/>
            <person name="Gui C."/>
            <person name="Meng S."/>
            <person name="Li G."/>
            <person name="Viehrig K."/>
            <person name="Ye F."/>
            <person name="Su P."/>
            <person name="Kiefer A.F."/>
            <person name="Nichols A."/>
            <person name="Cepeda A.J."/>
            <person name="Yan W."/>
            <person name="Fan B."/>
            <person name="Jiang Y."/>
            <person name="Adhikari A."/>
            <person name="Zheng C.-J."/>
            <person name="Schuster L."/>
            <person name="Cowan T.M."/>
            <person name="Smanski M.J."/>
            <person name="Chevrette M.G."/>
            <person name="De Carvalho L.P.S."/>
            <person name="Shen B."/>
        </authorList>
    </citation>
    <scope>NUCLEOTIDE SEQUENCE [LARGE SCALE GENOMIC DNA]</scope>
    <source>
        <strain evidence="8 9">NPDC048946</strain>
    </source>
</reference>
<feature type="transmembrane region" description="Helical" evidence="6">
    <location>
        <begin position="59"/>
        <end position="79"/>
    </location>
</feature>
<dbReference type="InterPro" id="IPR036259">
    <property type="entry name" value="MFS_trans_sf"/>
</dbReference>
<dbReference type="SUPFAM" id="SSF103473">
    <property type="entry name" value="MFS general substrate transporter"/>
    <property type="match status" value="1"/>
</dbReference>
<dbReference type="PRINTS" id="PR01036">
    <property type="entry name" value="TCRTETB"/>
</dbReference>
<evidence type="ECO:0000256" key="5">
    <source>
        <dbReference type="ARBA" id="ARBA00023251"/>
    </source>
</evidence>
<gene>
    <name evidence="8" type="ORF">AB0C36_19815</name>
</gene>
<evidence type="ECO:0000256" key="1">
    <source>
        <dbReference type="ARBA" id="ARBA00004651"/>
    </source>
</evidence>
<feature type="transmembrane region" description="Helical" evidence="6">
    <location>
        <begin position="184"/>
        <end position="202"/>
    </location>
</feature>
<evidence type="ECO:0000256" key="3">
    <source>
        <dbReference type="ARBA" id="ARBA00022989"/>
    </source>
</evidence>
<evidence type="ECO:0000256" key="6">
    <source>
        <dbReference type="SAM" id="Phobius"/>
    </source>
</evidence>
<keyword evidence="3 6" id="KW-1133">Transmembrane helix</keyword>
<evidence type="ECO:0000259" key="7">
    <source>
        <dbReference type="PROSITE" id="PS50850"/>
    </source>
</evidence>
<feature type="transmembrane region" description="Helical" evidence="6">
    <location>
        <begin position="24"/>
        <end position="47"/>
    </location>
</feature>
<evidence type="ECO:0000256" key="2">
    <source>
        <dbReference type="ARBA" id="ARBA00022692"/>
    </source>
</evidence>
<evidence type="ECO:0000313" key="9">
    <source>
        <dbReference type="Proteomes" id="UP001551482"/>
    </source>
</evidence>
<dbReference type="InterPro" id="IPR020846">
    <property type="entry name" value="MFS_dom"/>
</dbReference>
<protein>
    <submittedName>
        <fullName evidence="8">MFS transporter</fullName>
    </submittedName>
</protein>
<dbReference type="InterPro" id="IPR011701">
    <property type="entry name" value="MFS"/>
</dbReference>
<evidence type="ECO:0000313" key="8">
    <source>
        <dbReference type="EMBL" id="MEU8135754.1"/>
    </source>
</evidence>
<feature type="transmembrane region" description="Helical" evidence="6">
    <location>
        <begin position="413"/>
        <end position="436"/>
    </location>
</feature>
<feature type="transmembrane region" description="Helical" evidence="6">
    <location>
        <begin position="241"/>
        <end position="262"/>
    </location>
</feature>
<dbReference type="RefSeq" id="WP_358355740.1">
    <property type="nucleotide sequence ID" value="NZ_JBEZFP010000049.1"/>
</dbReference>
<dbReference type="EMBL" id="JBEZFP010000049">
    <property type="protein sequence ID" value="MEU8135754.1"/>
    <property type="molecule type" value="Genomic_DNA"/>
</dbReference>
<feature type="transmembrane region" description="Helical" evidence="6">
    <location>
        <begin position="91"/>
        <end position="110"/>
    </location>
</feature>
<comment type="caution">
    <text evidence="8">The sequence shown here is derived from an EMBL/GenBank/DDBJ whole genome shotgun (WGS) entry which is preliminary data.</text>
</comment>
<dbReference type="PROSITE" id="PS50850">
    <property type="entry name" value="MFS"/>
    <property type="match status" value="1"/>
</dbReference>
<accession>A0ABV3DLI6</accession>
<dbReference type="Gene3D" id="1.20.1250.20">
    <property type="entry name" value="MFS general substrate transporter like domains"/>
    <property type="match status" value="1"/>
</dbReference>
<name>A0ABV3DLI6_9ACTN</name>
<feature type="transmembrane region" description="Helical" evidence="6">
    <location>
        <begin position="448"/>
        <end position="468"/>
    </location>
</feature>